<evidence type="ECO:0000313" key="4">
    <source>
        <dbReference type="Proteomes" id="UP000193087"/>
    </source>
</evidence>
<name>A0A1X2D7D0_9MYCO</name>
<dbReference type="Pfam" id="PF00112">
    <property type="entry name" value="Peptidase_C1"/>
    <property type="match status" value="1"/>
</dbReference>
<feature type="domain" description="Peptidase C1A papain C-terminal" evidence="2">
    <location>
        <begin position="152"/>
        <end position="316"/>
    </location>
</feature>
<proteinExistence type="predicted"/>
<dbReference type="GO" id="GO:0006508">
    <property type="term" value="P:proteolysis"/>
    <property type="evidence" value="ECO:0007669"/>
    <property type="project" value="InterPro"/>
</dbReference>
<keyword evidence="4" id="KW-1185">Reference proteome</keyword>
<evidence type="ECO:0000313" key="3">
    <source>
        <dbReference type="EMBL" id="ORW84073.1"/>
    </source>
</evidence>
<dbReference type="CDD" id="cd02619">
    <property type="entry name" value="Peptidase_C1"/>
    <property type="match status" value="1"/>
</dbReference>
<dbReference type="GO" id="GO:0008234">
    <property type="term" value="F:cysteine-type peptidase activity"/>
    <property type="evidence" value="ECO:0007669"/>
    <property type="project" value="InterPro"/>
</dbReference>
<dbReference type="Gene3D" id="3.90.70.10">
    <property type="entry name" value="Cysteine proteinases"/>
    <property type="match status" value="1"/>
</dbReference>
<dbReference type="AlphaFoldDB" id="A0A1X2D7D0"/>
<protein>
    <recommendedName>
        <fullName evidence="2">Peptidase C1A papain C-terminal domain-containing protein</fullName>
    </recommendedName>
</protein>
<accession>A0A1X2D7D0</accession>
<dbReference type="InterPro" id="IPR038765">
    <property type="entry name" value="Papain-like_cys_pep_sf"/>
</dbReference>
<sequence length="332" mass="36168">MRNGGGPLGTVVRMTARIDRRSMLAFSAVGALTAALPSCRSAQPLQDSEEPNHSDQEPVELDDYGYDPDVPETATPETPLRRGKVPSAASVRTEWLPPVGRQTMPNCFVWGSVYGLATFYAARKSGVPPTSPARQAGPDYAYIRYEIANKMKEENCQGGQITRCLNWLRSNGGTPSLAAAPNHGRRPSKPSCGVNWSVYGSQTIPPEPSFLIPEYKATKITGPDGLTNLRTVIASGMPIVFGTSLYTDFMHYRGRPSPYVGNKQFVKNKGGKQAGHVMLIVAYDDDYTKSSGAVRIQNSWGTRWGEKGFAWMAYDTLESLAQGYGVYVPESA</sequence>
<dbReference type="SUPFAM" id="SSF54001">
    <property type="entry name" value="Cysteine proteinases"/>
    <property type="match status" value="1"/>
</dbReference>
<dbReference type="STRING" id="486698.AWC22_13860"/>
<evidence type="ECO:0000259" key="2">
    <source>
        <dbReference type="Pfam" id="PF00112"/>
    </source>
</evidence>
<dbReference type="EMBL" id="LQPQ01000038">
    <property type="protein sequence ID" value="ORW84073.1"/>
    <property type="molecule type" value="Genomic_DNA"/>
</dbReference>
<feature type="region of interest" description="Disordered" evidence="1">
    <location>
        <begin position="41"/>
        <end position="86"/>
    </location>
</feature>
<comment type="caution">
    <text evidence="3">The sequence shown here is derived from an EMBL/GenBank/DDBJ whole genome shotgun (WGS) entry which is preliminary data.</text>
</comment>
<dbReference type="InterPro" id="IPR000668">
    <property type="entry name" value="Peptidase_C1A_C"/>
</dbReference>
<gene>
    <name evidence="3" type="ORF">AWC22_13860</name>
</gene>
<feature type="compositionally biased region" description="Acidic residues" evidence="1">
    <location>
        <begin position="57"/>
        <end position="70"/>
    </location>
</feature>
<organism evidence="3 4">
    <name type="scientific">Mycobacterium riyadhense</name>
    <dbReference type="NCBI Taxonomy" id="486698"/>
    <lineage>
        <taxon>Bacteria</taxon>
        <taxon>Bacillati</taxon>
        <taxon>Actinomycetota</taxon>
        <taxon>Actinomycetes</taxon>
        <taxon>Mycobacteriales</taxon>
        <taxon>Mycobacteriaceae</taxon>
        <taxon>Mycobacterium</taxon>
    </lineage>
</organism>
<dbReference type="Proteomes" id="UP000193087">
    <property type="component" value="Unassembled WGS sequence"/>
</dbReference>
<reference evidence="3 4" key="1">
    <citation type="submission" date="2016-01" db="EMBL/GenBank/DDBJ databases">
        <title>The new phylogeny of the genus Mycobacterium.</title>
        <authorList>
            <person name="Tarcisio F."/>
            <person name="Conor M."/>
            <person name="Antonella G."/>
            <person name="Elisabetta G."/>
            <person name="Giulia F.S."/>
            <person name="Sara T."/>
            <person name="Anna F."/>
            <person name="Clotilde B."/>
            <person name="Roberto B."/>
            <person name="Veronica D.S."/>
            <person name="Fabio R."/>
            <person name="Monica P."/>
            <person name="Olivier J."/>
            <person name="Enrico T."/>
            <person name="Nicola S."/>
        </authorList>
    </citation>
    <scope>NUCLEOTIDE SEQUENCE [LARGE SCALE GENOMIC DNA]</scope>
    <source>
        <strain evidence="3 4">DSM 45176</strain>
    </source>
</reference>
<evidence type="ECO:0000256" key="1">
    <source>
        <dbReference type="SAM" id="MobiDB-lite"/>
    </source>
</evidence>